<name>N0CHI6_STRMI</name>
<dbReference type="OrthoDB" id="510842at2"/>
<reference evidence="1 2" key="1">
    <citation type="submission" date="2013-04" db="EMBL/GenBank/DDBJ databases">
        <title>Complete genome sequence of Streptomyces fulvissimus.</title>
        <authorList>
            <person name="Myronovskyi M."/>
            <person name="Tokovenko B."/>
            <person name="Manderscheid N."/>
            <person name="Petzke L."/>
            <person name="Luzhetskyy A."/>
        </authorList>
    </citation>
    <scope>NUCLEOTIDE SEQUENCE [LARGE SCALE GENOMIC DNA]</scope>
    <source>
        <strain evidence="1 2">DSM 40593</strain>
    </source>
</reference>
<dbReference type="InterPro" id="IPR011033">
    <property type="entry name" value="PRC_barrel-like_sf"/>
</dbReference>
<dbReference type="InterPro" id="IPR014747">
    <property type="entry name" value="Bac_photo_RC_H_C"/>
</dbReference>
<sequence>MYAPDSGYGAQQSIVGFTVEATDGVIGHVDRQQDQPGLQHLVVDTGVWKFGRSVLIPAGAVTSIDAAAQKVEVAVSREEIKAVPRFTTDSEPADPVYLSEVGDYYVSLRS</sequence>
<dbReference type="RefSeq" id="WP_015606541.1">
    <property type="nucleotide sequence ID" value="NC_021177.1"/>
</dbReference>
<dbReference type="GO" id="GO:0019684">
    <property type="term" value="P:photosynthesis, light reaction"/>
    <property type="evidence" value="ECO:0007669"/>
    <property type="project" value="InterPro"/>
</dbReference>
<accession>N0CHI6</accession>
<dbReference type="GO" id="GO:0030077">
    <property type="term" value="C:plasma membrane light-harvesting complex"/>
    <property type="evidence" value="ECO:0007669"/>
    <property type="project" value="InterPro"/>
</dbReference>
<dbReference type="eggNOG" id="COG3861">
    <property type="taxonomic scope" value="Bacteria"/>
</dbReference>
<evidence type="ECO:0000313" key="1">
    <source>
        <dbReference type="EMBL" id="AGK75155.1"/>
    </source>
</evidence>
<proteinExistence type="predicted"/>
<dbReference type="AlphaFoldDB" id="N0CHI6"/>
<dbReference type="EMBL" id="CP005080">
    <property type="protein sequence ID" value="AGK75155.1"/>
    <property type="molecule type" value="Genomic_DNA"/>
</dbReference>
<evidence type="ECO:0008006" key="3">
    <source>
        <dbReference type="Google" id="ProtNLM"/>
    </source>
</evidence>
<dbReference type="Gene3D" id="3.90.50.10">
    <property type="entry name" value="Photosynthetic Reaction Center, subunit H, domain 2"/>
    <property type="match status" value="1"/>
</dbReference>
<dbReference type="KEGG" id="sfi:SFUL_171"/>
<dbReference type="PATRIC" id="fig|1303692.3.peg.171"/>
<protein>
    <recommendedName>
        <fullName evidence="3">PRC-barrel domain-containing protein</fullName>
    </recommendedName>
</protein>
<evidence type="ECO:0000313" key="2">
    <source>
        <dbReference type="Proteomes" id="UP000013304"/>
    </source>
</evidence>
<dbReference type="HOGENOM" id="CLU_136247_0_0_11"/>
<gene>
    <name evidence="1" type="ORF">SFUL_171</name>
</gene>
<dbReference type="Proteomes" id="UP000013304">
    <property type="component" value="Chromosome"/>
</dbReference>
<organism evidence="1 2">
    <name type="scientific">Streptomyces microflavus DSM 40593</name>
    <dbReference type="NCBI Taxonomy" id="1303692"/>
    <lineage>
        <taxon>Bacteria</taxon>
        <taxon>Bacillati</taxon>
        <taxon>Actinomycetota</taxon>
        <taxon>Actinomycetes</taxon>
        <taxon>Kitasatosporales</taxon>
        <taxon>Streptomycetaceae</taxon>
        <taxon>Streptomyces</taxon>
    </lineage>
</organism>
<dbReference type="SUPFAM" id="SSF50346">
    <property type="entry name" value="PRC-barrel domain"/>
    <property type="match status" value="1"/>
</dbReference>